<dbReference type="GO" id="GO:0005524">
    <property type="term" value="F:ATP binding"/>
    <property type="evidence" value="ECO:0007669"/>
    <property type="project" value="UniProtKB-KW"/>
</dbReference>
<evidence type="ECO:0000256" key="7">
    <source>
        <dbReference type="ARBA" id="ARBA00022917"/>
    </source>
</evidence>
<evidence type="ECO:0000256" key="4">
    <source>
        <dbReference type="ARBA" id="ARBA00022598"/>
    </source>
</evidence>
<comment type="caution">
    <text evidence="13">The sequence shown here is derived from an EMBL/GenBank/DDBJ whole genome shotgun (WGS) entry which is preliminary data.</text>
</comment>
<evidence type="ECO:0000256" key="11">
    <source>
        <dbReference type="RuleBase" id="RU363037"/>
    </source>
</evidence>
<organism evidence="13 14">
    <name type="scientific">Hortaea werneckii</name>
    <name type="common">Black yeast</name>
    <name type="synonym">Cladosporium werneckii</name>
    <dbReference type="NCBI Taxonomy" id="91943"/>
    <lineage>
        <taxon>Eukaryota</taxon>
        <taxon>Fungi</taxon>
        <taxon>Dikarya</taxon>
        <taxon>Ascomycota</taxon>
        <taxon>Pezizomycotina</taxon>
        <taxon>Dothideomycetes</taxon>
        <taxon>Dothideomycetidae</taxon>
        <taxon>Mycosphaerellales</taxon>
        <taxon>Teratosphaeriaceae</taxon>
        <taxon>Hortaea</taxon>
    </lineage>
</organism>
<dbReference type="GO" id="GO:0008270">
    <property type="term" value="F:zinc ion binding"/>
    <property type="evidence" value="ECO:0007669"/>
    <property type="project" value="InterPro"/>
</dbReference>
<evidence type="ECO:0000256" key="3">
    <source>
        <dbReference type="ARBA" id="ARBA00012835"/>
    </source>
</evidence>
<name>A0A3M6ZVW2_HORWE</name>
<protein>
    <recommendedName>
        <fullName evidence="10">Glutamate--tRNA ligase, mitochondrial</fullName>
        <ecNumber evidence="3">6.1.1.17</ecNumber>
    </recommendedName>
    <alternativeName>
        <fullName evidence="9">Glutamyl-tRNA synthetase</fullName>
    </alternativeName>
</protein>
<evidence type="ECO:0000313" key="13">
    <source>
        <dbReference type="EMBL" id="RMY19170.1"/>
    </source>
</evidence>
<evidence type="ECO:0000256" key="1">
    <source>
        <dbReference type="ARBA" id="ARBA00004173"/>
    </source>
</evidence>
<dbReference type="PRINTS" id="PR00987">
    <property type="entry name" value="TRNASYNTHGLU"/>
</dbReference>
<evidence type="ECO:0000256" key="8">
    <source>
        <dbReference type="ARBA" id="ARBA00023146"/>
    </source>
</evidence>
<sequence length="731" mass="81452">MGQTPTVEDGRAASRLALPRPQLHQCPSMSALRPPQLRRQAGQGWVCQSCLRQNLEASRRSFTAVTRKGVRLDQDRLKVLPLQGSYRRRANIRSFASSSRIHAAPSRQPILPDGPARTRFAPSPTGHLHIGGLRTALFSYLLARRTAGQFLLRIEDTDQKRLVPGAEQRLLDDLRWAGVEWDEGPVVGGPHGPYKQSERNDIYQHHARELLDSEAAYRCFCTPQTAGQGTAAYVTSGCYQDCASLPVEQAQEKAEKKDPFTVRLKLPSPHEAKKRVYPDLIYGKITPLKRSPTAVAASASAAAAEGGDSGGIDAADTILVKSDGTPTYHFANVVDDHLMKITHVIRGTEWMASTPLHYDLYHAFGWKPPAFAHVGLLVDENKAKLSKRNSDLALDITSMRDELGVLPQTLVNFLTLLGWSNPTRDDVKDLKELIQNFDLKFTKGNTMVRTEKLWYLQKHHVSRLCQGVLNGETESHESLLAVAQSVASEVTATYPDFEKSLASEYGARSNETRRISNIDQNPTTAQNLKIRTQFLGRPFHGLGDTSPWLNLYCYNLLQADSKSYQTAAQYVTRNRYFFHFDPAEVPPIPETFGKEKTISRQEIETLTHKFLTFDFARLASSDPSGEARTAFLEGNRSSEDRTLLLPWFEIDAIRIHAALDAVVDGDKEVKNAMMKFLRIKLAYGLPGPSIGVVMAVLGWRESCRRLGVKVVVEEEEGGVRGWEGVLKSVVE</sequence>
<evidence type="ECO:0000313" key="14">
    <source>
        <dbReference type="Proteomes" id="UP000271337"/>
    </source>
</evidence>
<dbReference type="Proteomes" id="UP000271337">
    <property type="component" value="Unassembled WGS sequence"/>
</dbReference>
<reference evidence="13 14" key="1">
    <citation type="journal article" date="2018" name="BMC Genomics">
        <title>Genomic evidence for intraspecific hybridization in a clonal and extremely halotolerant yeast.</title>
        <authorList>
            <person name="Gostincar C."/>
            <person name="Stajich J.E."/>
            <person name="Zupancic J."/>
            <person name="Zalar P."/>
            <person name="Gunde-Cimerman N."/>
        </authorList>
    </citation>
    <scope>NUCLEOTIDE SEQUENCE [LARGE SCALE GENOMIC DNA]</scope>
    <source>
        <strain evidence="13 14">EXF-6669</strain>
    </source>
</reference>
<dbReference type="InterPro" id="IPR020058">
    <property type="entry name" value="Glu/Gln-tRNA-synth_Ib_cat-dom"/>
</dbReference>
<dbReference type="CDD" id="cd00808">
    <property type="entry name" value="GluRS_core"/>
    <property type="match status" value="1"/>
</dbReference>
<keyword evidence="8 11" id="KW-0030">Aminoacyl-tRNA synthetase</keyword>
<dbReference type="InterPro" id="IPR049940">
    <property type="entry name" value="GluQ/Sye"/>
</dbReference>
<dbReference type="PROSITE" id="PS00178">
    <property type="entry name" value="AA_TRNA_LIGASE_I"/>
    <property type="match status" value="1"/>
</dbReference>
<dbReference type="InterPro" id="IPR033910">
    <property type="entry name" value="GluRS_core"/>
</dbReference>
<comment type="similarity">
    <text evidence="2">Belongs to the class-I aminoacyl-tRNA synthetase family. Glutamate--tRNA ligase type 1 subfamily.</text>
</comment>
<proteinExistence type="inferred from homology"/>
<dbReference type="Gene3D" id="3.40.50.620">
    <property type="entry name" value="HUPs"/>
    <property type="match status" value="1"/>
</dbReference>
<comment type="subcellular location">
    <subcellularLocation>
        <location evidence="1">Mitochondrion</location>
    </subcellularLocation>
</comment>
<dbReference type="OrthoDB" id="428822at2759"/>
<dbReference type="InterPro" id="IPR000924">
    <property type="entry name" value="Glu/Gln-tRNA-synth"/>
</dbReference>
<dbReference type="VEuPathDB" id="FungiDB:BTJ68_06935"/>
<accession>A0A3M6ZVW2</accession>
<feature type="domain" description="Glutamyl/glutaminyl-tRNA synthetase class Ib catalytic" evidence="12">
    <location>
        <begin position="117"/>
        <end position="454"/>
    </location>
</feature>
<dbReference type="GO" id="GO:0005739">
    <property type="term" value="C:mitochondrion"/>
    <property type="evidence" value="ECO:0007669"/>
    <property type="project" value="UniProtKB-SubCell"/>
</dbReference>
<dbReference type="SUPFAM" id="SSF52374">
    <property type="entry name" value="Nucleotidylyl transferase"/>
    <property type="match status" value="1"/>
</dbReference>
<dbReference type="Pfam" id="PF00749">
    <property type="entry name" value="tRNA-synt_1c"/>
    <property type="match status" value="1"/>
</dbReference>
<dbReference type="EMBL" id="QWIL01000412">
    <property type="protein sequence ID" value="RMY19170.1"/>
    <property type="molecule type" value="Genomic_DNA"/>
</dbReference>
<dbReference type="PANTHER" id="PTHR43311">
    <property type="entry name" value="GLUTAMATE--TRNA LIGASE"/>
    <property type="match status" value="1"/>
</dbReference>
<dbReference type="FunFam" id="3.40.50.620:FF:000045">
    <property type="entry name" value="Glutamate--tRNA ligase, mitochondrial"/>
    <property type="match status" value="1"/>
</dbReference>
<evidence type="ECO:0000256" key="5">
    <source>
        <dbReference type="ARBA" id="ARBA00022741"/>
    </source>
</evidence>
<dbReference type="InterPro" id="IPR001412">
    <property type="entry name" value="aa-tRNA-synth_I_CS"/>
</dbReference>
<dbReference type="GO" id="GO:0006424">
    <property type="term" value="P:glutamyl-tRNA aminoacylation"/>
    <property type="evidence" value="ECO:0007669"/>
    <property type="project" value="InterPro"/>
</dbReference>
<dbReference type="NCBIfam" id="TIGR00464">
    <property type="entry name" value="gltX_bact"/>
    <property type="match status" value="1"/>
</dbReference>
<dbReference type="EC" id="6.1.1.17" evidence="3"/>
<evidence type="ECO:0000256" key="9">
    <source>
        <dbReference type="ARBA" id="ARBA00030865"/>
    </source>
</evidence>
<dbReference type="AlphaFoldDB" id="A0A3M6ZVW2"/>
<gene>
    <name evidence="13" type="ORF">D0867_04839</name>
</gene>
<evidence type="ECO:0000259" key="12">
    <source>
        <dbReference type="Pfam" id="PF00749"/>
    </source>
</evidence>
<evidence type="ECO:0000256" key="2">
    <source>
        <dbReference type="ARBA" id="ARBA00007894"/>
    </source>
</evidence>
<dbReference type="InterPro" id="IPR014729">
    <property type="entry name" value="Rossmann-like_a/b/a_fold"/>
</dbReference>
<dbReference type="GO" id="GO:0004818">
    <property type="term" value="F:glutamate-tRNA ligase activity"/>
    <property type="evidence" value="ECO:0007669"/>
    <property type="project" value="UniProtKB-EC"/>
</dbReference>
<evidence type="ECO:0000256" key="10">
    <source>
        <dbReference type="ARBA" id="ARBA00072917"/>
    </source>
</evidence>
<keyword evidence="6 11" id="KW-0067">ATP-binding</keyword>
<dbReference type="InterPro" id="IPR004527">
    <property type="entry name" value="Glu-tRNA-ligase_bac/mito"/>
</dbReference>
<keyword evidence="5 11" id="KW-0547">Nucleotide-binding</keyword>
<keyword evidence="7 11" id="KW-0648">Protein biosynthesis</keyword>
<dbReference type="HAMAP" id="MF_00022">
    <property type="entry name" value="Glu_tRNA_synth_type1"/>
    <property type="match status" value="1"/>
</dbReference>
<evidence type="ECO:0000256" key="6">
    <source>
        <dbReference type="ARBA" id="ARBA00022840"/>
    </source>
</evidence>
<dbReference type="PANTHER" id="PTHR43311:SF2">
    <property type="entry name" value="GLUTAMATE--TRNA LIGASE, MITOCHONDRIAL-RELATED"/>
    <property type="match status" value="1"/>
</dbReference>
<keyword evidence="4 11" id="KW-0436">Ligase</keyword>